<protein>
    <submittedName>
        <fullName evidence="1">Uncharacterized protein</fullName>
    </submittedName>
</protein>
<gene>
    <name evidence="1" type="ORF">JRQ81_001928</name>
</gene>
<sequence>MRPRETCFRWCQVCVEANRAEAQSREFRQKAKLKGVWIDEEDEDWELKKEDILKNKPYTQNQHPKRWHANKQLMKCQIEYIL</sequence>
<dbReference type="AlphaFoldDB" id="A0A9Q1B8C4"/>
<evidence type="ECO:0000313" key="2">
    <source>
        <dbReference type="Proteomes" id="UP001142489"/>
    </source>
</evidence>
<evidence type="ECO:0000313" key="1">
    <source>
        <dbReference type="EMBL" id="KAJ7345978.1"/>
    </source>
</evidence>
<dbReference type="EMBL" id="JAPFRF010000001">
    <property type="protein sequence ID" value="KAJ7345978.1"/>
    <property type="molecule type" value="Genomic_DNA"/>
</dbReference>
<comment type="caution">
    <text evidence="1">The sequence shown here is derived from an EMBL/GenBank/DDBJ whole genome shotgun (WGS) entry which is preliminary data.</text>
</comment>
<name>A0A9Q1B8C4_9SAUR</name>
<reference evidence="1" key="1">
    <citation type="journal article" date="2023" name="DNA Res.">
        <title>Chromosome-level genome assembly of Phrynocephalus forsythii using third-generation DNA sequencing and Hi-C analysis.</title>
        <authorList>
            <person name="Qi Y."/>
            <person name="Zhao W."/>
            <person name="Zhao Y."/>
            <person name="Niu C."/>
            <person name="Cao S."/>
            <person name="Zhang Y."/>
        </authorList>
    </citation>
    <scope>NUCLEOTIDE SEQUENCE</scope>
    <source>
        <tissue evidence="1">Muscle</tissue>
    </source>
</reference>
<dbReference type="Proteomes" id="UP001142489">
    <property type="component" value="Unassembled WGS sequence"/>
</dbReference>
<proteinExistence type="predicted"/>
<organism evidence="1 2">
    <name type="scientific">Phrynocephalus forsythii</name>
    <dbReference type="NCBI Taxonomy" id="171643"/>
    <lineage>
        <taxon>Eukaryota</taxon>
        <taxon>Metazoa</taxon>
        <taxon>Chordata</taxon>
        <taxon>Craniata</taxon>
        <taxon>Vertebrata</taxon>
        <taxon>Euteleostomi</taxon>
        <taxon>Lepidosauria</taxon>
        <taxon>Squamata</taxon>
        <taxon>Bifurcata</taxon>
        <taxon>Unidentata</taxon>
        <taxon>Episquamata</taxon>
        <taxon>Toxicofera</taxon>
        <taxon>Iguania</taxon>
        <taxon>Acrodonta</taxon>
        <taxon>Agamidae</taxon>
        <taxon>Agaminae</taxon>
        <taxon>Phrynocephalus</taxon>
    </lineage>
</organism>
<accession>A0A9Q1B8C4</accession>
<keyword evidence="2" id="KW-1185">Reference proteome</keyword>